<dbReference type="Pfam" id="PF00884">
    <property type="entry name" value="Sulfatase"/>
    <property type="match status" value="1"/>
</dbReference>
<name>A0ABY2T4Q1_9BACI</name>
<evidence type="ECO:0000313" key="4">
    <source>
        <dbReference type="Proteomes" id="UP000308539"/>
    </source>
</evidence>
<accession>A0ABY2T4Q1</accession>
<comment type="caution">
    <text evidence="3">The sequence shown here is derived from an EMBL/GenBank/DDBJ whole genome shotgun (WGS) entry which is preliminary data.</text>
</comment>
<protein>
    <submittedName>
        <fullName evidence="3">Sulfatase</fullName>
    </submittedName>
</protein>
<evidence type="ECO:0000256" key="1">
    <source>
        <dbReference type="ARBA" id="ARBA00008779"/>
    </source>
</evidence>
<dbReference type="Proteomes" id="UP000308539">
    <property type="component" value="Unassembled WGS sequence"/>
</dbReference>
<dbReference type="PANTHER" id="PTHR42693">
    <property type="entry name" value="ARYLSULFATASE FAMILY MEMBER"/>
    <property type="match status" value="1"/>
</dbReference>
<dbReference type="InterPro" id="IPR017850">
    <property type="entry name" value="Alkaline_phosphatase_core_sf"/>
</dbReference>
<dbReference type="InterPro" id="IPR000917">
    <property type="entry name" value="Sulfatase_N"/>
</dbReference>
<evidence type="ECO:0000259" key="2">
    <source>
        <dbReference type="Pfam" id="PF00884"/>
    </source>
</evidence>
<dbReference type="Gene3D" id="3.40.720.10">
    <property type="entry name" value="Alkaline Phosphatase, subunit A"/>
    <property type="match status" value="1"/>
</dbReference>
<proteinExistence type="inferred from homology"/>
<dbReference type="EMBL" id="SZPV01000052">
    <property type="protein sequence ID" value="TKI51749.1"/>
    <property type="molecule type" value="Genomic_DNA"/>
</dbReference>
<reference evidence="3 4" key="1">
    <citation type="submission" date="2019-04" db="EMBL/GenBank/DDBJ databases">
        <title>Lysinibacillus genome sequencing.</title>
        <authorList>
            <person name="Dunlap C."/>
        </authorList>
    </citation>
    <scope>NUCLEOTIDE SEQUENCE [LARGE SCALE GENOMIC DNA]</scope>
    <source>
        <strain evidence="3 4">NBRC 109424</strain>
    </source>
</reference>
<gene>
    <name evidence="3" type="ORF">FC752_21120</name>
</gene>
<evidence type="ECO:0000313" key="3">
    <source>
        <dbReference type="EMBL" id="TKI51749.1"/>
    </source>
</evidence>
<sequence length="670" mass="76766">MKDVNITALKKFKDEITLLLNEGLFSEAKDKLDATSIRNESYYSLFANYYYLLSEYQLGITLLEEEALKEYPFSFEIVYNLAILKSAIGEHIDSLWMFARCVKLADSEEDRELATENLNQVIDKIKEDSTLIPDQLRAVLDYTKLILIEENESTYPINRFNESLVKKVVKDSAGNEYFTEMYKSLNVLNIDKSSRFFFKTELLQGKATDSFSFAINNVTTLPVALFEQYDEIVVEGPKINYRFPRNVLRSNQFNYFTFTDVGEYKVTSSKPFFVGKPVNLKPTLKPARAVITLFVDGLANSVIEEELHNLMPRTYNFFSNGYINNNCYTTGDWTLPSVASMYTGKTTLHHSLYHPSKHFELNKYNHLFTKNFQEKGYLTAQINNDWRVTPTYGYLEGMDRILYQNYAGGFTAGEVVGEAIEHLETFKNNNHFLWISLMDLHDVADEINNDLMSQVNVSAKYRQNKNLGATSVLSSYDPNKIKKYESELKRVDLHLSSLYSYLESSFGKENIIVALVADHGQTYLKEDDFLLHEPRRKVPFMLAGGKVEGKISNELCSIVDIFPTIAKLVDIKLDSNEGVVLKDFGGNGRDTAITETIHPNQPYLVAITDAEHIFRFKTKSNVTDNGLVDLEHYEAQLLDLKTLDDVSVQFIDKLEKYVDITIQRAIKLQS</sequence>
<comment type="similarity">
    <text evidence="1">Belongs to the sulfatase family.</text>
</comment>
<dbReference type="PANTHER" id="PTHR42693:SF33">
    <property type="entry name" value="ARYLSULFATASE"/>
    <property type="match status" value="1"/>
</dbReference>
<dbReference type="SUPFAM" id="SSF53649">
    <property type="entry name" value="Alkaline phosphatase-like"/>
    <property type="match status" value="1"/>
</dbReference>
<dbReference type="InterPro" id="IPR050738">
    <property type="entry name" value="Sulfatase"/>
</dbReference>
<keyword evidence="4" id="KW-1185">Reference proteome</keyword>
<feature type="domain" description="Sulfatase N-terminal" evidence="2">
    <location>
        <begin position="311"/>
        <end position="571"/>
    </location>
</feature>
<organism evidence="3 4">
    <name type="scientific">Lysinibacillus varians</name>
    <dbReference type="NCBI Taxonomy" id="1145276"/>
    <lineage>
        <taxon>Bacteria</taxon>
        <taxon>Bacillati</taxon>
        <taxon>Bacillota</taxon>
        <taxon>Bacilli</taxon>
        <taxon>Bacillales</taxon>
        <taxon>Bacillaceae</taxon>
        <taxon>Lysinibacillus</taxon>
    </lineage>
</organism>